<reference evidence="1" key="1">
    <citation type="journal article" date="2014" name="Int. J. Syst. Evol. Microbiol.">
        <title>Complete genome sequence of Corynebacterium casei LMG S-19264T (=DSM 44701T), isolated from a smear-ripened cheese.</title>
        <authorList>
            <consortium name="US DOE Joint Genome Institute (JGI-PGF)"/>
            <person name="Walter F."/>
            <person name="Albersmeier A."/>
            <person name="Kalinowski J."/>
            <person name="Ruckert C."/>
        </authorList>
    </citation>
    <scope>NUCLEOTIDE SEQUENCE</scope>
    <source>
        <strain evidence="1">CGMCC 4.7110</strain>
    </source>
</reference>
<organism evidence="1 2">
    <name type="scientific">Streptomyces fuscichromogenes</name>
    <dbReference type="NCBI Taxonomy" id="1324013"/>
    <lineage>
        <taxon>Bacteria</taxon>
        <taxon>Bacillati</taxon>
        <taxon>Actinomycetota</taxon>
        <taxon>Actinomycetes</taxon>
        <taxon>Kitasatosporales</taxon>
        <taxon>Streptomycetaceae</taxon>
        <taxon>Streptomyces</taxon>
    </lineage>
</organism>
<comment type="caution">
    <text evidence="1">The sequence shown here is derived from an EMBL/GenBank/DDBJ whole genome shotgun (WGS) entry which is preliminary data.</text>
</comment>
<sequence>MLLLPVLLLHLIGHGFPVLVSGAFLPCRNRAGKGVKDMEEFDELVLDDSAFELVDLGKVVPASVTAGYGLTELSASGGASSCCCCCPCCSCT</sequence>
<dbReference type="EMBL" id="BMML01000015">
    <property type="protein sequence ID" value="GGN26297.1"/>
    <property type="molecule type" value="Genomic_DNA"/>
</dbReference>
<gene>
    <name evidence="1" type="ORF">GCM10011578_060800</name>
</gene>
<dbReference type="AlphaFoldDB" id="A0A917XHH0"/>
<evidence type="ECO:0000313" key="2">
    <source>
        <dbReference type="Proteomes" id="UP000653411"/>
    </source>
</evidence>
<name>A0A917XHH0_9ACTN</name>
<accession>A0A917XHH0</accession>
<proteinExistence type="predicted"/>
<evidence type="ECO:0000313" key="1">
    <source>
        <dbReference type="EMBL" id="GGN26297.1"/>
    </source>
</evidence>
<keyword evidence="2" id="KW-1185">Reference proteome</keyword>
<reference evidence="1" key="2">
    <citation type="submission" date="2020-09" db="EMBL/GenBank/DDBJ databases">
        <authorList>
            <person name="Sun Q."/>
            <person name="Zhou Y."/>
        </authorList>
    </citation>
    <scope>NUCLEOTIDE SEQUENCE</scope>
    <source>
        <strain evidence="1">CGMCC 4.7110</strain>
    </source>
</reference>
<evidence type="ECO:0008006" key="3">
    <source>
        <dbReference type="Google" id="ProtNLM"/>
    </source>
</evidence>
<dbReference type="NCBIfam" id="NF033399">
    <property type="entry name" value="thiazolyl_GetA"/>
    <property type="match status" value="1"/>
</dbReference>
<dbReference type="Proteomes" id="UP000653411">
    <property type="component" value="Unassembled WGS sequence"/>
</dbReference>
<protein>
    <recommendedName>
        <fullName evidence="3">GE37468 family thiazolyl peptide</fullName>
    </recommendedName>
</protein>